<dbReference type="Pfam" id="PF01951">
    <property type="entry name" value="Archease"/>
    <property type="match status" value="1"/>
</dbReference>
<dbReference type="SUPFAM" id="SSF69819">
    <property type="entry name" value="MTH1598-like"/>
    <property type="match status" value="1"/>
</dbReference>
<evidence type="ECO:0000256" key="5">
    <source>
        <dbReference type="HAMAP-Rule" id="MF_01222"/>
    </source>
</evidence>
<keyword evidence="4 5" id="KW-0106">Calcium</keyword>
<dbReference type="HAMAP" id="MF_01222">
    <property type="entry name" value="Archease_arch"/>
    <property type="match status" value="1"/>
</dbReference>
<accession>A0A9E4ZD73</accession>
<dbReference type="EMBL" id="JAGSOI010000004">
    <property type="protein sequence ID" value="MCM1985727.1"/>
    <property type="molecule type" value="Genomic_DNA"/>
</dbReference>
<dbReference type="GO" id="GO:0005509">
    <property type="term" value="F:calcium ion binding"/>
    <property type="evidence" value="ECO:0007669"/>
    <property type="project" value="UniProtKB-UniRule"/>
</dbReference>
<dbReference type="NCBIfam" id="NF001617">
    <property type="entry name" value="PRK00407.1"/>
    <property type="match status" value="1"/>
</dbReference>
<evidence type="ECO:0000256" key="3">
    <source>
        <dbReference type="ARBA" id="ARBA00022723"/>
    </source>
</evidence>
<dbReference type="PANTHER" id="PTHR12682:SF11">
    <property type="entry name" value="PROTEIN ARCHEASE"/>
    <property type="match status" value="1"/>
</dbReference>
<name>A0A9E4ZD73_9EURY</name>
<keyword evidence="2 5" id="KW-0819">tRNA processing</keyword>
<feature type="binding site" evidence="5">
    <location>
        <position position="16"/>
    </location>
    <ligand>
        <name>Ca(2+)</name>
        <dbReference type="ChEBI" id="CHEBI:29108"/>
    </ligand>
</feature>
<protein>
    <recommendedName>
        <fullName evidence="5">Protein archease</fullName>
    </recommendedName>
</protein>
<comment type="caution">
    <text evidence="7">The sequence shown here is derived from an EMBL/GenBank/DDBJ whole genome shotgun (WGS) entry which is preliminary data.</text>
</comment>
<dbReference type="Proteomes" id="UP001056766">
    <property type="component" value="Unassembled WGS sequence"/>
</dbReference>
<dbReference type="InterPro" id="IPR002804">
    <property type="entry name" value="Archease"/>
</dbReference>
<reference evidence="7" key="2">
    <citation type="submission" date="2021-04" db="EMBL/GenBank/DDBJ databases">
        <authorList>
            <person name="Dong X."/>
        </authorList>
    </citation>
    <scope>NUCLEOTIDE SEQUENCE</scope>
    <source>
        <strain evidence="7">LLY</strain>
    </source>
</reference>
<evidence type="ECO:0000256" key="4">
    <source>
        <dbReference type="ARBA" id="ARBA00022837"/>
    </source>
</evidence>
<gene>
    <name evidence="7" type="ORF">KDK67_01640</name>
</gene>
<dbReference type="GO" id="GO:0006388">
    <property type="term" value="P:tRNA splicing, via endonucleolytic cleavage and ligation"/>
    <property type="evidence" value="ECO:0007669"/>
    <property type="project" value="UniProtKB-UniRule"/>
</dbReference>
<dbReference type="Gene3D" id="3.55.10.10">
    <property type="entry name" value="Archease domain"/>
    <property type="match status" value="1"/>
</dbReference>
<keyword evidence="8" id="KW-1185">Reference proteome</keyword>
<feature type="binding site" evidence="5">
    <location>
        <position position="146"/>
    </location>
    <ligand>
        <name>Ca(2+)</name>
        <dbReference type="ChEBI" id="CHEBI:29108"/>
    </ligand>
</feature>
<dbReference type="InterPro" id="IPR036820">
    <property type="entry name" value="Archease_dom_sf"/>
</dbReference>
<comment type="function">
    <text evidence="5">Activates the tRNA-splicing ligase complex by facilitating the enzymatic turnover of catalytic subunit RtcB. Acts by promoting the guanylylation of RtcB, a key intermediate step in tRNA ligation. Can also alter the NTP specificity of RtcB such that ATP, dGTP or ITP is used efficiently.</text>
</comment>
<evidence type="ECO:0000256" key="1">
    <source>
        <dbReference type="ARBA" id="ARBA00007963"/>
    </source>
</evidence>
<dbReference type="RefSeq" id="WP_250867105.1">
    <property type="nucleotide sequence ID" value="NZ_JAGSOI010000004.1"/>
</dbReference>
<comment type="similarity">
    <text evidence="1 5">Belongs to the archease family.</text>
</comment>
<evidence type="ECO:0000313" key="8">
    <source>
        <dbReference type="Proteomes" id="UP001056766"/>
    </source>
</evidence>
<dbReference type="InterPro" id="IPR023572">
    <property type="entry name" value="Archease_dom"/>
</dbReference>
<dbReference type="PANTHER" id="PTHR12682">
    <property type="entry name" value="ARCHEASE"/>
    <property type="match status" value="1"/>
</dbReference>
<feature type="domain" description="Archease" evidence="6">
    <location>
        <begin position="8"/>
        <end position="145"/>
    </location>
</feature>
<evidence type="ECO:0000259" key="6">
    <source>
        <dbReference type="Pfam" id="PF01951"/>
    </source>
</evidence>
<feature type="binding site" evidence="5">
    <location>
        <position position="145"/>
    </location>
    <ligand>
        <name>Ca(2+)</name>
        <dbReference type="ChEBI" id="CHEBI:29108"/>
    </ligand>
</feature>
<sequence>MQSTEVKYEYLEHTADAKFRAYGKTKEDAFANAAEAMFNVMINTSKVDCKHREDIIVNAPEIDELLVEWLSELLFLFEVDFLAFGEFKVENITEKDGEFELSGHACGEEIDLERHEIDTEVKAVTYNDLRVEETENGSMVQVTVDT</sequence>
<reference evidence="7" key="1">
    <citation type="journal article" date="2021" name="mSystems">
        <title>Bacteria and Archaea Synergistically Convert Glycine Betaine to Biogenic Methane in the Formosa Cold Seep of the South China Sea.</title>
        <authorList>
            <person name="Li L."/>
            <person name="Zhang W."/>
            <person name="Zhang S."/>
            <person name="Song L."/>
            <person name="Sun Q."/>
            <person name="Zhang H."/>
            <person name="Xiang H."/>
            <person name="Dong X."/>
        </authorList>
    </citation>
    <scope>NUCLEOTIDE SEQUENCE</scope>
    <source>
        <strain evidence="7">LLY</strain>
    </source>
</reference>
<dbReference type="InterPro" id="IPR022952">
    <property type="entry name" value="Archease_arc"/>
</dbReference>
<evidence type="ECO:0000256" key="2">
    <source>
        <dbReference type="ARBA" id="ARBA00022694"/>
    </source>
</evidence>
<evidence type="ECO:0000313" key="7">
    <source>
        <dbReference type="EMBL" id="MCM1985727.1"/>
    </source>
</evidence>
<organism evidence="7 8">
    <name type="scientific">Methanococcoides seepicolus</name>
    <dbReference type="NCBI Taxonomy" id="2828780"/>
    <lineage>
        <taxon>Archaea</taxon>
        <taxon>Methanobacteriati</taxon>
        <taxon>Methanobacteriota</taxon>
        <taxon>Stenosarchaea group</taxon>
        <taxon>Methanomicrobia</taxon>
        <taxon>Methanosarcinales</taxon>
        <taxon>Methanosarcinaceae</taxon>
        <taxon>Methanococcoides</taxon>
    </lineage>
</organism>
<dbReference type="AlphaFoldDB" id="A0A9E4ZD73"/>
<proteinExistence type="inferred from homology"/>
<keyword evidence="3 5" id="KW-0479">Metal-binding</keyword>